<dbReference type="CDD" id="cd00130">
    <property type="entry name" value="PAS"/>
    <property type="match status" value="1"/>
</dbReference>
<dbReference type="InterPro" id="IPR000700">
    <property type="entry name" value="PAS-assoc_C"/>
</dbReference>
<dbReference type="Gene3D" id="3.30.565.10">
    <property type="entry name" value="Histidine kinase-like ATPase, C-terminal domain"/>
    <property type="match status" value="1"/>
</dbReference>
<organism evidence="1 2">
    <name type="scientific">Capsulimonas corticalis</name>
    <dbReference type="NCBI Taxonomy" id="2219043"/>
    <lineage>
        <taxon>Bacteria</taxon>
        <taxon>Bacillati</taxon>
        <taxon>Armatimonadota</taxon>
        <taxon>Armatimonadia</taxon>
        <taxon>Capsulimonadales</taxon>
        <taxon>Capsulimonadaceae</taxon>
        <taxon>Capsulimonas</taxon>
    </lineage>
</organism>
<proteinExistence type="predicted"/>
<dbReference type="Proteomes" id="UP000287394">
    <property type="component" value="Chromosome"/>
</dbReference>
<protein>
    <submittedName>
        <fullName evidence="1">Uncharacterized protein</fullName>
    </submittedName>
</protein>
<dbReference type="PROSITE" id="PS50113">
    <property type="entry name" value="PAC"/>
    <property type="match status" value="1"/>
</dbReference>
<dbReference type="EMBL" id="AP025739">
    <property type="protein sequence ID" value="BDI34299.1"/>
    <property type="molecule type" value="Genomic_DNA"/>
</dbReference>
<reference evidence="1 2" key="1">
    <citation type="journal article" date="2019" name="Int. J. Syst. Evol. Microbiol.">
        <title>Capsulimonas corticalis gen. nov., sp. nov., an aerobic capsulated bacterium, of a novel bacterial order, Capsulimonadales ord. nov., of the class Armatimonadia of the phylum Armatimonadetes.</title>
        <authorList>
            <person name="Li J."/>
            <person name="Kudo C."/>
            <person name="Tonouchi A."/>
        </authorList>
    </citation>
    <scope>NUCLEOTIDE SEQUENCE [LARGE SCALE GENOMIC DNA]</scope>
    <source>
        <strain evidence="1 2">AX-7</strain>
    </source>
</reference>
<evidence type="ECO:0000313" key="1">
    <source>
        <dbReference type="EMBL" id="BDI34299.1"/>
    </source>
</evidence>
<evidence type="ECO:0000313" key="2">
    <source>
        <dbReference type="Proteomes" id="UP000287394"/>
    </source>
</evidence>
<dbReference type="SUPFAM" id="SSF55874">
    <property type="entry name" value="ATPase domain of HSP90 chaperone/DNA topoisomerase II/histidine kinase"/>
    <property type="match status" value="1"/>
</dbReference>
<dbReference type="KEGG" id="ccot:CCAX7_63500"/>
<keyword evidence="2" id="KW-1185">Reference proteome</keyword>
<dbReference type="InterPro" id="IPR003594">
    <property type="entry name" value="HATPase_dom"/>
</dbReference>
<dbReference type="NCBIfam" id="TIGR00229">
    <property type="entry name" value="sensory_box"/>
    <property type="match status" value="1"/>
</dbReference>
<dbReference type="GO" id="GO:0006355">
    <property type="term" value="P:regulation of DNA-templated transcription"/>
    <property type="evidence" value="ECO:0007669"/>
    <property type="project" value="InterPro"/>
</dbReference>
<dbReference type="Pfam" id="PF13581">
    <property type="entry name" value="HATPase_c_2"/>
    <property type="match status" value="1"/>
</dbReference>
<dbReference type="SUPFAM" id="SSF55781">
    <property type="entry name" value="GAF domain-like"/>
    <property type="match status" value="1"/>
</dbReference>
<dbReference type="PANTHER" id="PTHR43102:SF2">
    <property type="entry name" value="GAF DOMAIN-CONTAINING PROTEIN"/>
    <property type="match status" value="1"/>
</dbReference>
<dbReference type="AlphaFoldDB" id="A0A402CWX2"/>
<dbReference type="SMART" id="SM00065">
    <property type="entry name" value="GAF"/>
    <property type="match status" value="1"/>
</dbReference>
<name>A0A402CWX2_9BACT</name>
<dbReference type="SUPFAM" id="SSF55785">
    <property type="entry name" value="PYP-like sensor domain (PAS domain)"/>
    <property type="match status" value="1"/>
</dbReference>
<dbReference type="Pfam" id="PF01590">
    <property type="entry name" value="GAF"/>
    <property type="match status" value="1"/>
</dbReference>
<dbReference type="InterPro" id="IPR036890">
    <property type="entry name" value="HATPase_C_sf"/>
</dbReference>
<dbReference type="OrthoDB" id="5401154at2"/>
<dbReference type="InterPro" id="IPR000014">
    <property type="entry name" value="PAS"/>
</dbReference>
<gene>
    <name evidence="1" type="ORF">CCAX7_63500</name>
</gene>
<dbReference type="SMART" id="SM00091">
    <property type="entry name" value="PAS"/>
    <property type="match status" value="1"/>
</dbReference>
<dbReference type="InterPro" id="IPR003018">
    <property type="entry name" value="GAF"/>
</dbReference>
<dbReference type="InterPro" id="IPR035965">
    <property type="entry name" value="PAS-like_dom_sf"/>
</dbReference>
<dbReference type="Gene3D" id="3.30.450.40">
    <property type="match status" value="1"/>
</dbReference>
<dbReference type="Pfam" id="PF13426">
    <property type="entry name" value="PAS_9"/>
    <property type="match status" value="1"/>
</dbReference>
<dbReference type="PANTHER" id="PTHR43102">
    <property type="entry name" value="SLR1143 PROTEIN"/>
    <property type="match status" value="1"/>
</dbReference>
<dbReference type="InterPro" id="IPR029016">
    <property type="entry name" value="GAF-like_dom_sf"/>
</dbReference>
<sequence>MTTEFPTDESQRLMALRQYGVLDTPPEERYDNITELAAALCDVPITLVSLVDAERQWFKSKVGITIDETHRRLSFCAHTIRQQSPMIINDASSDPRFADNDLVTGAPYIRFYAGFPLTNSEGYALGTLCAIDTKPRDLTPAQFKAMKVLTQQVLTELELRRCLDALGRSYDQARRSEDSARTLKAAILDASIDAIITIDSGETVLEWNPASEKVFGYSRDEAIGRPLSGLIVLSSHDDRSEPEIAQLIGSEQDPERSARLEVIGVGKDGRSFPVEMSAVAVPLDDRLLFTIYLRDITERKQTEAENARLLAKTQTDALWRWGFLRDVLKNVTNGKLRLAENSAELPPRPANLIPITRETLPEFRHRAIHAAEAAEFTKDRIYDLATAVSETAMNAVVHARDGQGCVSISDDGVIQVWIEDRGQGIHIDHLPRAMLEKGYTTADSFGHGLKLTLQTADRVWLLTNSSGTTIVVEKDREEPIPPWLIG</sequence>
<accession>A0A402CWX2</accession>
<dbReference type="RefSeq" id="WP_119321829.1">
    <property type="nucleotide sequence ID" value="NZ_AP025739.1"/>
</dbReference>
<dbReference type="Gene3D" id="3.30.450.20">
    <property type="entry name" value="PAS domain"/>
    <property type="match status" value="1"/>
</dbReference>
<dbReference type="PROSITE" id="PS50112">
    <property type="entry name" value="PAS"/>
    <property type="match status" value="1"/>
</dbReference>